<evidence type="ECO:0000313" key="1">
    <source>
        <dbReference type="EMBL" id="GAG16795.1"/>
    </source>
</evidence>
<reference evidence="1" key="1">
    <citation type="journal article" date="2014" name="Front. Microbiol.">
        <title>High frequency of phylogenetically diverse reductive dehalogenase-homologous genes in deep subseafloor sedimentary metagenomes.</title>
        <authorList>
            <person name="Kawai M."/>
            <person name="Futagami T."/>
            <person name="Toyoda A."/>
            <person name="Takaki Y."/>
            <person name="Nishi S."/>
            <person name="Hori S."/>
            <person name="Arai W."/>
            <person name="Tsubouchi T."/>
            <person name="Morono Y."/>
            <person name="Uchiyama I."/>
            <person name="Ito T."/>
            <person name="Fujiyama A."/>
            <person name="Inagaki F."/>
            <person name="Takami H."/>
        </authorList>
    </citation>
    <scope>NUCLEOTIDE SEQUENCE</scope>
    <source>
        <strain evidence="1">Expedition CK06-06</strain>
    </source>
</reference>
<protein>
    <submittedName>
        <fullName evidence="1">Uncharacterized protein</fullName>
    </submittedName>
</protein>
<comment type="caution">
    <text evidence="1">The sequence shown here is derived from an EMBL/GenBank/DDBJ whole genome shotgun (WGS) entry which is preliminary data.</text>
</comment>
<proteinExistence type="predicted"/>
<name>X0VEN4_9ZZZZ</name>
<dbReference type="EMBL" id="BARS01033955">
    <property type="protein sequence ID" value="GAG16795.1"/>
    <property type="molecule type" value="Genomic_DNA"/>
</dbReference>
<accession>X0VEN4</accession>
<dbReference type="AlphaFoldDB" id="X0VEN4"/>
<organism evidence="1">
    <name type="scientific">marine sediment metagenome</name>
    <dbReference type="NCBI Taxonomy" id="412755"/>
    <lineage>
        <taxon>unclassified sequences</taxon>
        <taxon>metagenomes</taxon>
        <taxon>ecological metagenomes</taxon>
    </lineage>
</organism>
<feature type="non-terminal residue" evidence="1">
    <location>
        <position position="48"/>
    </location>
</feature>
<dbReference type="PROSITE" id="PS51257">
    <property type="entry name" value="PROKAR_LIPOPROTEIN"/>
    <property type="match status" value="1"/>
</dbReference>
<gene>
    <name evidence="1" type="ORF">S01H1_52527</name>
</gene>
<sequence>MMKNKRPLIVAGAICLALMVTALPFASACAPGEEKTLKIGITTPSTGP</sequence>